<protein>
    <submittedName>
        <fullName evidence="1">Uncharacterized protein</fullName>
    </submittedName>
</protein>
<name>A0ACB7EIL8_NIBAL</name>
<sequence length="135" mass="15392">MTGVMYDVIMTSHVTAVEISETAMTLNKLLNEQQTNTSHREHSGKRSEVIDRRRNITQDVTSDTRDIFEERGAPVPAPTSYHNGEMSSKGKDEKSWIQPLEKRNLISRYSGQSDVQTCQQWSRDTDSEKVSESDK</sequence>
<evidence type="ECO:0000313" key="1">
    <source>
        <dbReference type="EMBL" id="KAG8001666.1"/>
    </source>
</evidence>
<evidence type="ECO:0000313" key="2">
    <source>
        <dbReference type="Proteomes" id="UP000805704"/>
    </source>
</evidence>
<keyword evidence="2" id="KW-1185">Reference proteome</keyword>
<comment type="caution">
    <text evidence="1">The sequence shown here is derived from an EMBL/GenBank/DDBJ whole genome shotgun (WGS) entry which is preliminary data.</text>
</comment>
<dbReference type="EMBL" id="CM024795">
    <property type="protein sequence ID" value="KAG8001666.1"/>
    <property type="molecule type" value="Genomic_DNA"/>
</dbReference>
<gene>
    <name evidence="1" type="ORF">GBF38_007420</name>
</gene>
<reference evidence="1" key="1">
    <citation type="submission" date="2020-04" db="EMBL/GenBank/DDBJ databases">
        <title>A chromosome-scale assembly and high-density genetic map of the yellow drum (Nibea albiflora) genome.</title>
        <authorList>
            <person name="Xu D."/>
            <person name="Zhang W."/>
            <person name="Chen R."/>
            <person name="Tan P."/>
            <person name="Wang L."/>
            <person name="Song H."/>
            <person name="Tian L."/>
            <person name="Zhu Q."/>
            <person name="Wang B."/>
        </authorList>
    </citation>
    <scope>NUCLEOTIDE SEQUENCE</scope>
    <source>
        <strain evidence="1">ZJHYS-2018</strain>
    </source>
</reference>
<proteinExistence type="predicted"/>
<dbReference type="Proteomes" id="UP000805704">
    <property type="component" value="Chromosome 7"/>
</dbReference>
<organism evidence="1 2">
    <name type="scientific">Nibea albiflora</name>
    <name type="common">Yellow drum</name>
    <name type="synonym">Corvina albiflora</name>
    <dbReference type="NCBI Taxonomy" id="240163"/>
    <lineage>
        <taxon>Eukaryota</taxon>
        <taxon>Metazoa</taxon>
        <taxon>Chordata</taxon>
        <taxon>Craniata</taxon>
        <taxon>Vertebrata</taxon>
        <taxon>Euteleostomi</taxon>
        <taxon>Actinopterygii</taxon>
        <taxon>Neopterygii</taxon>
        <taxon>Teleostei</taxon>
        <taxon>Neoteleostei</taxon>
        <taxon>Acanthomorphata</taxon>
        <taxon>Eupercaria</taxon>
        <taxon>Sciaenidae</taxon>
        <taxon>Nibea</taxon>
    </lineage>
</organism>
<accession>A0ACB7EIL8</accession>